<comment type="caution">
    <text evidence="4">The sequence shown here is derived from an EMBL/GenBank/DDBJ whole genome shotgun (WGS) entry which is preliminary data.</text>
</comment>
<comment type="similarity">
    <text evidence="1">Belongs to the aldehyde dehydrogenase family.</text>
</comment>
<dbReference type="InterPro" id="IPR016162">
    <property type="entry name" value="Ald_DH_N"/>
</dbReference>
<feature type="domain" description="Aldehyde dehydrogenase" evidence="3">
    <location>
        <begin position="13"/>
        <end position="468"/>
    </location>
</feature>
<protein>
    <submittedName>
        <fullName evidence="4">Aldehyde dehydrogenase family protein</fullName>
    </submittedName>
</protein>
<evidence type="ECO:0000256" key="1">
    <source>
        <dbReference type="ARBA" id="ARBA00009986"/>
    </source>
</evidence>
<proteinExistence type="inferred from homology"/>
<evidence type="ECO:0000256" key="2">
    <source>
        <dbReference type="ARBA" id="ARBA00023002"/>
    </source>
</evidence>
<gene>
    <name evidence="4" type="ORF">HGA15_15380</name>
</gene>
<evidence type="ECO:0000313" key="5">
    <source>
        <dbReference type="Proteomes" id="UP000570678"/>
    </source>
</evidence>
<dbReference type="FunFam" id="3.40.605.10:FF:000007">
    <property type="entry name" value="NAD/NADP-dependent betaine aldehyde dehydrogenase"/>
    <property type="match status" value="1"/>
</dbReference>
<evidence type="ECO:0000313" key="4">
    <source>
        <dbReference type="EMBL" id="NKY57507.1"/>
    </source>
</evidence>
<dbReference type="Pfam" id="PF00171">
    <property type="entry name" value="Aldedh"/>
    <property type="match status" value="1"/>
</dbReference>
<dbReference type="CDD" id="cd07138">
    <property type="entry name" value="ALDH_CddD_SSP0762"/>
    <property type="match status" value="1"/>
</dbReference>
<dbReference type="InterPro" id="IPR016163">
    <property type="entry name" value="Ald_DH_C"/>
</dbReference>
<dbReference type="PANTHER" id="PTHR42804">
    <property type="entry name" value="ALDEHYDE DEHYDROGENASE"/>
    <property type="match status" value="1"/>
</dbReference>
<dbReference type="AlphaFoldDB" id="A0A846YF33"/>
<accession>A0A846YF33</accession>
<dbReference type="PANTHER" id="PTHR42804:SF1">
    <property type="entry name" value="ALDEHYDE DEHYDROGENASE-RELATED"/>
    <property type="match status" value="1"/>
</dbReference>
<dbReference type="SUPFAM" id="SSF53720">
    <property type="entry name" value="ALDH-like"/>
    <property type="match status" value="1"/>
</dbReference>
<evidence type="ECO:0000259" key="3">
    <source>
        <dbReference type="Pfam" id="PF00171"/>
    </source>
</evidence>
<sequence length="490" mass="50990">MRGYLKFYIGGHWVEPAGGQTFDVVDPATEEVAGKVAAGSAADVDAAVAAARAAFPVWAASTVAERLDLFRAIGAEYQKRTPDLAAALTEEMGAPAGLANGFQVDLAAGHLQQAIGILENYRFEEQRGATLIVKEPIGVCGLITPWNWPMNQIAVKVFPALGTGCTMVLKPSERSPFTGQIFTEILAAAGVPAGVFNLVQGDGPGVGVPLSQHPEVDMISFTGSTRAGVEISRNAAPTVKRVTQELGGKGPNIVLDDPDFATNVGAGVGNMMGNSGQTCSSPARMLVPGTRMAEAIEAARAAAEAITVGDPTGDVAVGPVVAAAQFEKIQSLIQKGIDEGATLVAGGPGRPDGLTKGYYVKPTVFADVTNDMTIAREEIFGPVLVIIGYDDIDDAVAIANDTEYGLAGFVAGRDLDQARAVARRLRAGSITINGGFDFAAPFGGYKKSGNGREWGEAGFEEYLEVKSILGYAPEAAEPFPATPSDRDSEQ</sequence>
<dbReference type="EMBL" id="JAAXOT010000007">
    <property type="protein sequence ID" value="NKY57507.1"/>
    <property type="molecule type" value="Genomic_DNA"/>
</dbReference>
<dbReference type="InterPro" id="IPR015590">
    <property type="entry name" value="Aldehyde_DH_dom"/>
</dbReference>
<dbReference type="Gene3D" id="3.40.309.10">
    <property type="entry name" value="Aldehyde Dehydrogenase, Chain A, domain 2"/>
    <property type="match status" value="1"/>
</dbReference>
<dbReference type="Gene3D" id="3.40.605.10">
    <property type="entry name" value="Aldehyde Dehydrogenase, Chain A, domain 1"/>
    <property type="match status" value="1"/>
</dbReference>
<dbReference type="RefSeq" id="WP_062975895.1">
    <property type="nucleotide sequence ID" value="NZ_JAAXOT010000007.1"/>
</dbReference>
<dbReference type="InterPro" id="IPR016161">
    <property type="entry name" value="Ald_DH/histidinol_DH"/>
</dbReference>
<organism evidence="4 5">
    <name type="scientific">Nocardia flavorosea</name>
    <dbReference type="NCBI Taxonomy" id="53429"/>
    <lineage>
        <taxon>Bacteria</taxon>
        <taxon>Bacillati</taxon>
        <taxon>Actinomycetota</taxon>
        <taxon>Actinomycetes</taxon>
        <taxon>Mycobacteriales</taxon>
        <taxon>Nocardiaceae</taxon>
        <taxon>Nocardia</taxon>
    </lineage>
</organism>
<name>A0A846YF33_9NOCA</name>
<keyword evidence="2" id="KW-0560">Oxidoreductase</keyword>
<dbReference type="GO" id="GO:0016620">
    <property type="term" value="F:oxidoreductase activity, acting on the aldehyde or oxo group of donors, NAD or NADP as acceptor"/>
    <property type="evidence" value="ECO:0007669"/>
    <property type="project" value="InterPro"/>
</dbReference>
<reference evidence="4 5" key="1">
    <citation type="submission" date="2020-04" db="EMBL/GenBank/DDBJ databases">
        <title>MicrobeNet Type strains.</title>
        <authorList>
            <person name="Nicholson A.C."/>
        </authorList>
    </citation>
    <scope>NUCLEOTIDE SEQUENCE [LARGE SCALE GENOMIC DNA]</scope>
    <source>
        <strain evidence="4 5">JCM 3332</strain>
    </source>
</reference>
<keyword evidence="5" id="KW-1185">Reference proteome</keyword>
<dbReference type="Proteomes" id="UP000570678">
    <property type="component" value="Unassembled WGS sequence"/>
</dbReference>